<dbReference type="HOGENOM" id="CLU_2321767_0_0_1"/>
<reference evidence="3" key="1">
    <citation type="journal article" date="2011" name="PLoS Genet.">
        <title>Genomic analysis of the necrotrophic fungal pathogens Sclerotinia sclerotiorum and Botrytis cinerea.</title>
        <authorList>
            <person name="Amselem J."/>
            <person name="Cuomo C.A."/>
            <person name="van Kan J.A."/>
            <person name="Viaud M."/>
            <person name="Benito E.P."/>
            <person name="Couloux A."/>
            <person name="Coutinho P.M."/>
            <person name="de Vries R.P."/>
            <person name="Dyer P.S."/>
            <person name="Fillinger S."/>
            <person name="Fournier E."/>
            <person name="Gout L."/>
            <person name="Hahn M."/>
            <person name="Kohn L."/>
            <person name="Lapalu N."/>
            <person name="Plummer K.M."/>
            <person name="Pradier J.M."/>
            <person name="Quevillon E."/>
            <person name="Sharon A."/>
            <person name="Simon A."/>
            <person name="ten Have A."/>
            <person name="Tudzynski B."/>
            <person name="Tudzynski P."/>
            <person name="Wincker P."/>
            <person name="Andrew M."/>
            <person name="Anthouard V."/>
            <person name="Beever R.E."/>
            <person name="Beffa R."/>
            <person name="Benoit I."/>
            <person name="Bouzid O."/>
            <person name="Brault B."/>
            <person name="Chen Z."/>
            <person name="Choquer M."/>
            <person name="Collemare J."/>
            <person name="Cotton P."/>
            <person name="Danchin E.G."/>
            <person name="Da Silva C."/>
            <person name="Gautier A."/>
            <person name="Giraud C."/>
            <person name="Giraud T."/>
            <person name="Gonzalez C."/>
            <person name="Grossetete S."/>
            <person name="Guldener U."/>
            <person name="Henrissat B."/>
            <person name="Howlett B.J."/>
            <person name="Kodira C."/>
            <person name="Kretschmer M."/>
            <person name="Lappartient A."/>
            <person name="Leroch M."/>
            <person name="Levis C."/>
            <person name="Mauceli E."/>
            <person name="Neuveglise C."/>
            <person name="Oeser B."/>
            <person name="Pearson M."/>
            <person name="Poulain J."/>
            <person name="Poussereau N."/>
            <person name="Quesneville H."/>
            <person name="Rascle C."/>
            <person name="Schumacher J."/>
            <person name="Segurens B."/>
            <person name="Sexton A."/>
            <person name="Silva E."/>
            <person name="Sirven C."/>
            <person name="Soanes D.M."/>
            <person name="Talbot N.J."/>
            <person name="Templeton M."/>
            <person name="Yandava C."/>
            <person name="Yarden O."/>
            <person name="Zeng Q."/>
            <person name="Rollins J.A."/>
            <person name="Lebrun M.H."/>
            <person name="Dickman M."/>
        </authorList>
    </citation>
    <scope>NUCLEOTIDE SEQUENCE [LARGE SCALE GENOMIC DNA]</scope>
    <source>
        <strain evidence="3">ATCC 18683 / 1980 / Ss-1</strain>
    </source>
</reference>
<accession>A7ET28</accession>
<evidence type="ECO:0000313" key="2">
    <source>
        <dbReference type="EMBL" id="EDN92620.1"/>
    </source>
</evidence>
<evidence type="ECO:0000256" key="1">
    <source>
        <dbReference type="SAM" id="MobiDB-lite"/>
    </source>
</evidence>
<dbReference type="RefSeq" id="XP_001590743.1">
    <property type="nucleotide sequence ID" value="XM_001590693.1"/>
</dbReference>
<organism evidence="2 3">
    <name type="scientific">Sclerotinia sclerotiorum (strain ATCC 18683 / 1980 / Ss-1)</name>
    <name type="common">White mold</name>
    <name type="synonym">Whetzelinia sclerotiorum</name>
    <dbReference type="NCBI Taxonomy" id="665079"/>
    <lineage>
        <taxon>Eukaryota</taxon>
        <taxon>Fungi</taxon>
        <taxon>Dikarya</taxon>
        <taxon>Ascomycota</taxon>
        <taxon>Pezizomycotina</taxon>
        <taxon>Leotiomycetes</taxon>
        <taxon>Helotiales</taxon>
        <taxon>Sclerotiniaceae</taxon>
        <taxon>Sclerotinia</taxon>
    </lineage>
</organism>
<gene>
    <name evidence="2" type="ORF">SS1G_08483</name>
</gene>
<name>A7ET28_SCLS1</name>
<evidence type="ECO:0000313" key="3">
    <source>
        <dbReference type="Proteomes" id="UP000001312"/>
    </source>
</evidence>
<dbReference type="AlphaFoldDB" id="A7ET28"/>
<dbReference type="InParanoid" id="A7ET28"/>
<feature type="region of interest" description="Disordered" evidence="1">
    <location>
        <begin position="1"/>
        <end position="38"/>
    </location>
</feature>
<dbReference type="EMBL" id="CH476631">
    <property type="protein sequence ID" value="EDN92620.1"/>
    <property type="molecule type" value="Genomic_DNA"/>
</dbReference>
<feature type="region of interest" description="Disordered" evidence="1">
    <location>
        <begin position="67"/>
        <end position="99"/>
    </location>
</feature>
<dbReference type="Proteomes" id="UP000001312">
    <property type="component" value="Unassembled WGS sequence"/>
</dbReference>
<dbReference type="KEGG" id="ssl:SS1G_08483"/>
<feature type="compositionally biased region" description="Basic and acidic residues" evidence="1">
    <location>
        <begin position="25"/>
        <end position="35"/>
    </location>
</feature>
<sequence length="99" mass="11337">MAEIPMKPSILQSHGSMPRNLAMAEEQRSRPDHTIPSENNLECTIGARVATMLWFCTYTRRWTSGRISTHGRISHPKSRQMGRISTTRKLVTPKMDKWG</sequence>
<protein>
    <submittedName>
        <fullName evidence="2">Uncharacterized protein</fullName>
    </submittedName>
</protein>
<dbReference type="GeneID" id="5486964"/>
<proteinExistence type="predicted"/>
<keyword evidence="3" id="KW-1185">Reference proteome</keyword>